<dbReference type="Proteomes" id="UP000481861">
    <property type="component" value="Unassembled WGS sequence"/>
</dbReference>
<sequence>MAYRNSLASTVVLAAFWPRTAVAQDVAGTCVSYGMDFQNGGSYFQNSLSSEGFSFVTQFDGCNDDVAFNLLIDPNGNQTLCSNTKLKPDDTDMMSTCPITKSQLFSGDWSVLIISNNGGDSVAYERDFDLSVGPQSTSTVTPTVTATLVSTPLDTTTTTTTDTSTALLEAKTVTSASVTITQTKTFTPARATTTTTKPLLTLKFTKFTVEVSKVTATKTASCQQPHRQHTHDPIARIRPTVGPLAKLFNRHSRREIKDFETEKHNFVQARAARLSARAPDPQPLIVTNTNVDQWPTVTSTSIGATLTATITTEVQTTVTSTPPPVTVMKGEATAPVVTITAARPTKTVTKHGLITTSITTKTAHIVYTITRTTTPAAVASACKMAGGVLH</sequence>
<dbReference type="AlphaFoldDB" id="A0A7C8IHT6"/>
<dbReference type="OrthoDB" id="3937708at2759"/>
<keyword evidence="1" id="KW-0732">Signal</keyword>
<evidence type="ECO:0000313" key="3">
    <source>
        <dbReference type="Proteomes" id="UP000481861"/>
    </source>
</evidence>
<feature type="chain" id="PRO_5028809177" evidence="1">
    <location>
        <begin position="24"/>
        <end position="390"/>
    </location>
</feature>
<dbReference type="EMBL" id="JAADJZ010000006">
    <property type="protein sequence ID" value="KAF2874550.1"/>
    <property type="molecule type" value="Genomic_DNA"/>
</dbReference>
<proteinExistence type="predicted"/>
<evidence type="ECO:0000256" key="1">
    <source>
        <dbReference type="SAM" id="SignalP"/>
    </source>
</evidence>
<name>A0A7C8IHT6_9PLEO</name>
<evidence type="ECO:0000313" key="2">
    <source>
        <dbReference type="EMBL" id="KAF2874550.1"/>
    </source>
</evidence>
<comment type="caution">
    <text evidence="2">The sequence shown here is derived from an EMBL/GenBank/DDBJ whole genome shotgun (WGS) entry which is preliminary data.</text>
</comment>
<gene>
    <name evidence="2" type="ORF">BDV95DRAFT_617019</name>
</gene>
<protein>
    <submittedName>
        <fullName evidence="2">Uncharacterized protein</fullName>
    </submittedName>
</protein>
<keyword evidence="3" id="KW-1185">Reference proteome</keyword>
<feature type="signal peptide" evidence="1">
    <location>
        <begin position="1"/>
        <end position="23"/>
    </location>
</feature>
<organism evidence="2 3">
    <name type="scientific">Massariosphaeria phaeospora</name>
    <dbReference type="NCBI Taxonomy" id="100035"/>
    <lineage>
        <taxon>Eukaryota</taxon>
        <taxon>Fungi</taxon>
        <taxon>Dikarya</taxon>
        <taxon>Ascomycota</taxon>
        <taxon>Pezizomycotina</taxon>
        <taxon>Dothideomycetes</taxon>
        <taxon>Pleosporomycetidae</taxon>
        <taxon>Pleosporales</taxon>
        <taxon>Pleosporales incertae sedis</taxon>
        <taxon>Massariosphaeria</taxon>
    </lineage>
</organism>
<reference evidence="2 3" key="1">
    <citation type="submission" date="2020-01" db="EMBL/GenBank/DDBJ databases">
        <authorList>
            <consortium name="DOE Joint Genome Institute"/>
            <person name="Haridas S."/>
            <person name="Albert R."/>
            <person name="Binder M."/>
            <person name="Bloem J."/>
            <person name="Labutti K."/>
            <person name="Salamov A."/>
            <person name="Andreopoulos B."/>
            <person name="Baker S.E."/>
            <person name="Barry K."/>
            <person name="Bills G."/>
            <person name="Bluhm B.H."/>
            <person name="Cannon C."/>
            <person name="Castanera R."/>
            <person name="Culley D.E."/>
            <person name="Daum C."/>
            <person name="Ezra D."/>
            <person name="Gonzalez J.B."/>
            <person name="Henrissat B."/>
            <person name="Kuo A."/>
            <person name="Liang C."/>
            <person name="Lipzen A."/>
            <person name="Lutzoni F."/>
            <person name="Magnuson J."/>
            <person name="Mondo S."/>
            <person name="Nolan M."/>
            <person name="Ohm R."/>
            <person name="Pangilinan J."/>
            <person name="Park H.-J.H."/>
            <person name="Ramirez L."/>
            <person name="Alfaro M."/>
            <person name="Sun H."/>
            <person name="Tritt A."/>
            <person name="Yoshinaga Y."/>
            <person name="Zwiers L.-H.L."/>
            <person name="Turgeon B.G."/>
            <person name="Goodwin S.B."/>
            <person name="Spatafora J.W."/>
            <person name="Crous P.W."/>
            <person name="Grigoriev I.V."/>
        </authorList>
    </citation>
    <scope>NUCLEOTIDE SEQUENCE [LARGE SCALE GENOMIC DNA]</scope>
    <source>
        <strain evidence="2 3">CBS 611.86</strain>
    </source>
</reference>
<accession>A0A7C8IHT6</accession>